<dbReference type="Proteomes" id="UP001370490">
    <property type="component" value="Unassembled WGS sequence"/>
</dbReference>
<keyword evidence="2" id="KW-1185">Reference proteome</keyword>
<evidence type="ECO:0000313" key="2">
    <source>
        <dbReference type="Proteomes" id="UP001370490"/>
    </source>
</evidence>
<organism evidence="1 2">
    <name type="scientific">Dillenia turbinata</name>
    <dbReference type="NCBI Taxonomy" id="194707"/>
    <lineage>
        <taxon>Eukaryota</taxon>
        <taxon>Viridiplantae</taxon>
        <taxon>Streptophyta</taxon>
        <taxon>Embryophyta</taxon>
        <taxon>Tracheophyta</taxon>
        <taxon>Spermatophyta</taxon>
        <taxon>Magnoliopsida</taxon>
        <taxon>eudicotyledons</taxon>
        <taxon>Gunneridae</taxon>
        <taxon>Pentapetalae</taxon>
        <taxon>Dilleniales</taxon>
        <taxon>Dilleniaceae</taxon>
        <taxon>Dillenia</taxon>
    </lineage>
</organism>
<dbReference type="AlphaFoldDB" id="A0AAN8ZV02"/>
<accession>A0AAN8ZV02</accession>
<proteinExistence type="predicted"/>
<gene>
    <name evidence="1" type="ORF">RJ641_001311</name>
</gene>
<evidence type="ECO:0000313" key="1">
    <source>
        <dbReference type="EMBL" id="KAK6947838.1"/>
    </source>
</evidence>
<comment type="caution">
    <text evidence="1">The sequence shown here is derived from an EMBL/GenBank/DDBJ whole genome shotgun (WGS) entry which is preliminary data.</text>
</comment>
<reference evidence="1 2" key="1">
    <citation type="submission" date="2023-12" db="EMBL/GenBank/DDBJ databases">
        <title>A high-quality genome assembly for Dillenia turbinata (Dilleniales).</title>
        <authorList>
            <person name="Chanderbali A."/>
        </authorList>
    </citation>
    <scope>NUCLEOTIDE SEQUENCE [LARGE SCALE GENOMIC DNA]</scope>
    <source>
        <strain evidence="1">LSX21</strain>
        <tissue evidence="1">Leaf</tissue>
    </source>
</reference>
<name>A0AAN8ZV02_9MAGN</name>
<sequence>MPHCLFAVDFFGTPITTTPFVVRKWHSATLAATLFIFDNSILQFSSSSSPSVVQSLPFSLRFQRSQTRRLLIVLHVDRQAMLFRVTWIS</sequence>
<dbReference type="EMBL" id="JBAMMX010000001">
    <property type="protein sequence ID" value="KAK6947838.1"/>
    <property type="molecule type" value="Genomic_DNA"/>
</dbReference>
<protein>
    <submittedName>
        <fullName evidence="1">Uncharacterized protein</fullName>
    </submittedName>
</protein>